<keyword evidence="2" id="KW-0282">Flagellum</keyword>
<reference evidence="2" key="1">
    <citation type="submission" date="2018-06" db="EMBL/GenBank/DDBJ databases">
        <authorList>
            <person name="Zhirakovskaya E."/>
        </authorList>
    </citation>
    <scope>NUCLEOTIDE SEQUENCE</scope>
</reference>
<evidence type="ECO:0000313" key="2">
    <source>
        <dbReference type="EMBL" id="VAW83523.1"/>
    </source>
</evidence>
<feature type="compositionally biased region" description="Basic and acidic residues" evidence="1">
    <location>
        <begin position="47"/>
        <end position="69"/>
    </location>
</feature>
<feature type="region of interest" description="Disordered" evidence="1">
    <location>
        <begin position="1"/>
        <end position="69"/>
    </location>
</feature>
<dbReference type="InterPro" id="IPR005186">
    <property type="entry name" value="FlaG"/>
</dbReference>
<dbReference type="InterPro" id="IPR035924">
    <property type="entry name" value="FlaG-like_sf"/>
</dbReference>
<gene>
    <name evidence="2" type="ORF">MNBD_GAMMA14-533</name>
</gene>
<keyword evidence="2" id="KW-0969">Cilium</keyword>
<feature type="compositionally biased region" description="Polar residues" evidence="1">
    <location>
        <begin position="1"/>
        <end position="24"/>
    </location>
</feature>
<dbReference type="SUPFAM" id="SSF160214">
    <property type="entry name" value="FlaG-like"/>
    <property type="match status" value="1"/>
</dbReference>
<sequence>MSSDYTSSAPIQGVTTLLPNVSQKQPPPAPSLNQPDAVKASTALQPERNEKAARGEDLPPAQDKQKVDEASVASAVSRIADFVQNFQRDLQFSIDKESDRMVVKVVDSETQEVIRQIPSEETLRIARNLDSPESLILREQA</sequence>
<dbReference type="AlphaFoldDB" id="A0A3B0Z5Q9"/>
<dbReference type="Gene3D" id="3.30.160.170">
    <property type="entry name" value="FlaG-like"/>
    <property type="match status" value="1"/>
</dbReference>
<dbReference type="PANTHER" id="PTHR37166">
    <property type="entry name" value="PROTEIN FLAG"/>
    <property type="match status" value="1"/>
</dbReference>
<proteinExistence type="predicted"/>
<protein>
    <submittedName>
        <fullName evidence="2">Flagellar protein FlaG</fullName>
    </submittedName>
</protein>
<dbReference type="Pfam" id="PF03646">
    <property type="entry name" value="FlaG"/>
    <property type="match status" value="1"/>
</dbReference>
<keyword evidence="2" id="KW-0966">Cell projection</keyword>
<evidence type="ECO:0000256" key="1">
    <source>
        <dbReference type="SAM" id="MobiDB-lite"/>
    </source>
</evidence>
<accession>A0A3B0Z5Q9</accession>
<name>A0A3B0Z5Q9_9ZZZZ</name>
<organism evidence="2">
    <name type="scientific">hydrothermal vent metagenome</name>
    <dbReference type="NCBI Taxonomy" id="652676"/>
    <lineage>
        <taxon>unclassified sequences</taxon>
        <taxon>metagenomes</taxon>
        <taxon>ecological metagenomes</taxon>
    </lineage>
</organism>
<dbReference type="EMBL" id="UOFM01000556">
    <property type="protein sequence ID" value="VAW83523.1"/>
    <property type="molecule type" value="Genomic_DNA"/>
</dbReference>
<dbReference type="PANTHER" id="PTHR37166:SF1">
    <property type="entry name" value="PROTEIN FLAG"/>
    <property type="match status" value="1"/>
</dbReference>